<protein>
    <submittedName>
        <fullName evidence="1">Uncharacterized protein</fullName>
    </submittedName>
</protein>
<sequence length="403" mass="47239">MRNKTYALLITGIISVMLMPLTFAVEGASYPGTGKWRPIQSQNHRDVNWNNFSPQPEQNARPTAWTRGNNYSLHRPQSYSFRPWKGYAGRHKSLVSRMPNTSPAPYKRPDNGAYAMPTNIYNPGSQGAQGAAVPKQFYWRPAAQSARAGYLKYGPNSQYRFRPMERERLREAPPRWTYRPAQLEIPNHYVYRPLKVQQPSNYMDQQRRRSPAVPGMQDYGYNPWDPMRIGYDRSWIPMPGLASSHYDPYRYLDRYNQFSVAHSNDRYRWRGDSVGYPIPRGYAAPRYTGQTPFTGHRFRPLKRPVWDGYRYRGIPDRYAAGSYPAANYQWRRPGWANYDTMRREWQPQMAMSYPGMSHPMRRPDVPNRYGINWYDGRGDGEGAWYKLAGQQEWPRVSQYLPVD</sequence>
<gene>
    <name evidence="1" type="ORF">CODIS_32650</name>
</gene>
<evidence type="ECO:0000313" key="2">
    <source>
        <dbReference type="Proteomes" id="UP000094769"/>
    </source>
</evidence>
<accession>A0A7Z0VJK9</accession>
<dbReference type="EMBL" id="MARB01000021">
    <property type="protein sequence ID" value="ODJ86481.1"/>
    <property type="molecule type" value="Genomic_DNA"/>
</dbReference>
<dbReference type="Proteomes" id="UP000094769">
    <property type="component" value="Unassembled WGS sequence"/>
</dbReference>
<evidence type="ECO:0000313" key="1">
    <source>
        <dbReference type="EMBL" id="ODJ86481.1"/>
    </source>
</evidence>
<organism evidence="1 2">
    <name type="scientific">Candidatus Thiodiazotropha endolucinida</name>
    <dbReference type="NCBI Taxonomy" id="1655433"/>
    <lineage>
        <taxon>Bacteria</taxon>
        <taxon>Pseudomonadati</taxon>
        <taxon>Pseudomonadota</taxon>
        <taxon>Gammaproteobacteria</taxon>
        <taxon>Chromatiales</taxon>
        <taxon>Sedimenticolaceae</taxon>
        <taxon>Candidatus Thiodiazotropha</taxon>
    </lineage>
</organism>
<name>A0A7Z0VJK9_9GAMM</name>
<dbReference type="AlphaFoldDB" id="A0A7Z0VJK9"/>
<comment type="caution">
    <text evidence="1">The sequence shown here is derived from an EMBL/GenBank/DDBJ whole genome shotgun (WGS) entry which is preliminary data.</text>
</comment>
<reference evidence="1 2" key="1">
    <citation type="submission" date="2016-06" db="EMBL/GenBank/DDBJ databases">
        <title>Genome sequence of endosymbiont of Candidatus Endolucinida thiodiazotropha.</title>
        <authorList>
            <person name="Poehlein A."/>
            <person name="Koenig S."/>
            <person name="Heiden S.E."/>
            <person name="Thuermer A."/>
            <person name="Voget S."/>
            <person name="Daniel R."/>
            <person name="Markert S."/>
            <person name="Gros O."/>
            <person name="Schweder T."/>
        </authorList>
    </citation>
    <scope>NUCLEOTIDE SEQUENCE [LARGE SCALE GENOMIC DNA]</scope>
    <source>
        <strain evidence="1 2">COS</strain>
    </source>
</reference>
<keyword evidence="2" id="KW-1185">Reference proteome</keyword>
<proteinExistence type="predicted"/>